<sequence length="139" mass="14831">MRPLWVAGCALPAPGGLDAFSLPQDMTGLNLDSDCLNISFQKELANLSEICNDRSAHAIRTPAIAPNAAGTEFDRARDILVSYQGVTQAEQHTALHRAAQLGHVLVANALLEVGADLEATNRVGCTPLHLAADMVTEMW</sequence>
<proteinExistence type="predicted"/>
<dbReference type="InterPro" id="IPR036770">
    <property type="entry name" value="Ankyrin_rpt-contain_sf"/>
</dbReference>
<dbReference type="AlphaFoldDB" id="A0AAE0F7A0"/>
<comment type="caution">
    <text evidence="2">The sequence shown here is derived from an EMBL/GenBank/DDBJ whole genome shotgun (WGS) entry which is preliminary data.</text>
</comment>
<keyword evidence="3" id="KW-1185">Reference proteome</keyword>
<reference evidence="2 3" key="1">
    <citation type="journal article" date="2015" name="Genome Biol. Evol.">
        <title>Comparative Genomics of a Bacterivorous Green Alga Reveals Evolutionary Causalities and Consequences of Phago-Mixotrophic Mode of Nutrition.</title>
        <authorList>
            <person name="Burns J.A."/>
            <person name="Paasch A."/>
            <person name="Narechania A."/>
            <person name="Kim E."/>
        </authorList>
    </citation>
    <scope>NUCLEOTIDE SEQUENCE [LARGE SCALE GENOMIC DNA]</scope>
    <source>
        <strain evidence="2 3">PLY_AMNH</strain>
    </source>
</reference>
<dbReference type="Pfam" id="PF12796">
    <property type="entry name" value="Ank_2"/>
    <property type="match status" value="1"/>
</dbReference>
<evidence type="ECO:0000256" key="1">
    <source>
        <dbReference type="PROSITE-ProRule" id="PRU00023"/>
    </source>
</evidence>
<dbReference type="InterPro" id="IPR002110">
    <property type="entry name" value="Ankyrin_rpt"/>
</dbReference>
<dbReference type="EMBL" id="LGRX02024017">
    <property type="protein sequence ID" value="KAK3254184.1"/>
    <property type="molecule type" value="Genomic_DNA"/>
</dbReference>
<name>A0AAE0F7A0_9CHLO</name>
<dbReference type="Gene3D" id="1.25.40.20">
    <property type="entry name" value="Ankyrin repeat-containing domain"/>
    <property type="match status" value="1"/>
</dbReference>
<dbReference type="PROSITE" id="PS50088">
    <property type="entry name" value="ANK_REPEAT"/>
    <property type="match status" value="1"/>
</dbReference>
<feature type="repeat" description="ANK" evidence="1">
    <location>
        <begin position="90"/>
        <end position="122"/>
    </location>
</feature>
<dbReference type="Proteomes" id="UP001190700">
    <property type="component" value="Unassembled WGS sequence"/>
</dbReference>
<dbReference type="PROSITE" id="PS50297">
    <property type="entry name" value="ANK_REP_REGION"/>
    <property type="match status" value="1"/>
</dbReference>
<dbReference type="SUPFAM" id="SSF48403">
    <property type="entry name" value="Ankyrin repeat"/>
    <property type="match status" value="1"/>
</dbReference>
<keyword evidence="1" id="KW-0040">ANK repeat</keyword>
<evidence type="ECO:0000313" key="3">
    <source>
        <dbReference type="Proteomes" id="UP001190700"/>
    </source>
</evidence>
<accession>A0AAE0F7A0</accession>
<gene>
    <name evidence="2" type="ORF">CYMTET_36596</name>
</gene>
<organism evidence="2 3">
    <name type="scientific">Cymbomonas tetramitiformis</name>
    <dbReference type="NCBI Taxonomy" id="36881"/>
    <lineage>
        <taxon>Eukaryota</taxon>
        <taxon>Viridiplantae</taxon>
        <taxon>Chlorophyta</taxon>
        <taxon>Pyramimonadophyceae</taxon>
        <taxon>Pyramimonadales</taxon>
        <taxon>Pyramimonadaceae</taxon>
        <taxon>Cymbomonas</taxon>
    </lineage>
</organism>
<protein>
    <submittedName>
        <fullName evidence="2">Uncharacterized protein</fullName>
    </submittedName>
</protein>
<evidence type="ECO:0000313" key="2">
    <source>
        <dbReference type="EMBL" id="KAK3254184.1"/>
    </source>
</evidence>